<dbReference type="Gene3D" id="1.10.472.80">
    <property type="entry name" value="Ypt/Rab-GAP domain of gyp1p, domain 3"/>
    <property type="match status" value="1"/>
</dbReference>
<dbReference type="Gene3D" id="1.10.8.270">
    <property type="entry name" value="putative rabgap domain of human tbc1 domain family member 14 like domains"/>
    <property type="match status" value="1"/>
</dbReference>
<dbReference type="AlphaFoldDB" id="A0A5C3NG46"/>
<dbReference type="PROSITE" id="PS50086">
    <property type="entry name" value="TBC_RABGAP"/>
    <property type="match status" value="1"/>
</dbReference>
<name>A0A5C3NG46_9AGAM</name>
<dbReference type="InterPro" id="IPR035969">
    <property type="entry name" value="Rab-GAP_TBC_sf"/>
</dbReference>
<feature type="compositionally biased region" description="Basic and acidic residues" evidence="1">
    <location>
        <begin position="135"/>
        <end position="156"/>
    </location>
</feature>
<proteinExistence type="predicted"/>
<organism evidence="3 4">
    <name type="scientific">Heliocybe sulcata</name>
    <dbReference type="NCBI Taxonomy" id="5364"/>
    <lineage>
        <taxon>Eukaryota</taxon>
        <taxon>Fungi</taxon>
        <taxon>Dikarya</taxon>
        <taxon>Basidiomycota</taxon>
        <taxon>Agaricomycotina</taxon>
        <taxon>Agaricomycetes</taxon>
        <taxon>Gloeophyllales</taxon>
        <taxon>Gloeophyllaceae</taxon>
        <taxon>Heliocybe</taxon>
    </lineage>
</organism>
<accession>A0A5C3NG46</accession>
<dbReference type="Gene3D" id="1.10.10.750">
    <property type="entry name" value="Ypt/Rab-GAP domain of gyp1p, domain 1"/>
    <property type="match status" value="1"/>
</dbReference>
<protein>
    <submittedName>
        <fullName evidence="3">RabGAP/TBC</fullName>
    </submittedName>
</protein>
<feature type="domain" description="Rab-GAP TBC" evidence="2">
    <location>
        <begin position="345"/>
        <end position="572"/>
    </location>
</feature>
<dbReference type="OrthoDB" id="289721at2759"/>
<dbReference type="Proteomes" id="UP000305948">
    <property type="component" value="Unassembled WGS sequence"/>
</dbReference>
<feature type="compositionally biased region" description="Pro residues" evidence="1">
    <location>
        <begin position="191"/>
        <end position="200"/>
    </location>
</feature>
<evidence type="ECO:0000259" key="2">
    <source>
        <dbReference type="PROSITE" id="PS50086"/>
    </source>
</evidence>
<sequence length="763" mass="85320">MDSDDEVDMVAAGAASAGKTARFDFDDAFSDGDDPDITSFRLDSAAIREELNKSLPMAEHWMNDEANFGTSHASSLSLGPDTSISTLDLDDHQHTLSPPTEYPSIDTNESPSQNSNISTPGLSESDHNFSQISLDDDHAAQEDSVAHKGPHEEDPHPYPAVRIDASEDHDFHAQEIALPHTQEDIEETPSPSLPPTPHSAPSPSRSEPHLSLQPPPTPIASVSNPTLATASAATATAAPSVASSSKHRPTRSVGPSILDKVVSKTRPPFLPPKNRDEDRKHMADWEAMMKRSRQAEEKRRKALQDRRLARERRIEESLHIWEKEVVPDWRAVHKRPELRKLWWGGIPTKLRASMWEKAVGNPLALSKGNVYPVLTKLPKANCCIDSYRSCLARARRAISSGTFPSTTLELLEDDIRSTLPSLHIFHPETGPMYQDLKDILCAWVVSRSDEGLGYTRGIAKVAGMFLINMSPPQAFVVMRNLLERHCLRSFYGGPGARDDVVDLVVYTPRPLKHLPRIFDTLLADGMPKIYFNFKQHQISPAAYLPDWLLPLFLDHLPFEACARIWDVLVLEGDAFLYRAALAILAVLESRLFFPDRKELLELLKGENKAALEVAKRDGRPLNGGKYEIYGVDEETLWERIDSMEDWWKESTWTRLIQRELPDFHIAKSRNTTGLIGWLRTSSRRRRSTATHAPFIIEFVVQVFQASLASLLCLLHVLEKPRSCSRPSSTCRRETSKPLSHHATDALSLAVGDQACLEAARVLL</sequence>
<feature type="compositionally biased region" description="Polar residues" evidence="1">
    <location>
        <begin position="68"/>
        <end position="86"/>
    </location>
</feature>
<feature type="region of interest" description="Disordered" evidence="1">
    <location>
        <begin position="66"/>
        <end position="224"/>
    </location>
</feature>
<feature type="compositionally biased region" description="Basic and acidic residues" evidence="1">
    <location>
        <begin position="164"/>
        <end position="173"/>
    </location>
</feature>
<dbReference type="GO" id="GO:0031267">
    <property type="term" value="F:small GTPase binding"/>
    <property type="evidence" value="ECO:0007669"/>
    <property type="project" value="TreeGrafter"/>
</dbReference>
<dbReference type="InterPro" id="IPR000195">
    <property type="entry name" value="Rab-GAP-TBC_dom"/>
</dbReference>
<feature type="region of interest" description="Disordered" evidence="1">
    <location>
        <begin position="236"/>
        <end position="280"/>
    </location>
</feature>
<dbReference type="PANTHER" id="PTHR47219">
    <property type="entry name" value="RAB GTPASE-ACTIVATING PROTEIN 1-LIKE"/>
    <property type="match status" value="1"/>
</dbReference>
<feature type="compositionally biased region" description="Polar residues" evidence="1">
    <location>
        <begin position="105"/>
        <end position="133"/>
    </location>
</feature>
<evidence type="ECO:0000256" key="1">
    <source>
        <dbReference type="SAM" id="MobiDB-lite"/>
    </source>
</evidence>
<evidence type="ECO:0000313" key="4">
    <source>
        <dbReference type="Proteomes" id="UP000305948"/>
    </source>
</evidence>
<dbReference type="SMART" id="SM00164">
    <property type="entry name" value="TBC"/>
    <property type="match status" value="1"/>
</dbReference>
<dbReference type="SUPFAM" id="SSF47923">
    <property type="entry name" value="Ypt/Rab-GAP domain of gyp1p"/>
    <property type="match status" value="2"/>
</dbReference>
<evidence type="ECO:0000313" key="3">
    <source>
        <dbReference type="EMBL" id="TFK56724.1"/>
    </source>
</evidence>
<dbReference type="InterPro" id="IPR050302">
    <property type="entry name" value="Rab_GAP_TBC_domain"/>
</dbReference>
<dbReference type="STRING" id="5364.A0A5C3NG46"/>
<dbReference type="Pfam" id="PF00566">
    <property type="entry name" value="RabGAP-TBC"/>
    <property type="match status" value="1"/>
</dbReference>
<dbReference type="GO" id="GO:0005096">
    <property type="term" value="F:GTPase activator activity"/>
    <property type="evidence" value="ECO:0007669"/>
    <property type="project" value="TreeGrafter"/>
</dbReference>
<dbReference type="PANTHER" id="PTHR47219:SF15">
    <property type="entry name" value="TBC1 DOMAIN FAMILY MEMBER 12 ISOFORM X1"/>
    <property type="match status" value="1"/>
</dbReference>
<dbReference type="EMBL" id="ML213503">
    <property type="protein sequence ID" value="TFK56724.1"/>
    <property type="molecule type" value="Genomic_DNA"/>
</dbReference>
<reference evidence="3 4" key="1">
    <citation type="journal article" date="2019" name="Nat. Ecol. Evol.">
        <title>Megaphylogeny resolves global patterns of mushroom evolution.</title>
        <authorList>
            <person name="Varga T."/>
            <person name="Krizsan K."/>
            <person name="Foldi C."/>
            <person name="Dima B."/>
            <person name="Sanchez-Garcia M."/>
            <person name="Sanchez-Ramirez S."/>
            <person name="Szollosi G.J."/>
            <person name="Szarkandi J.G."/>
            <person name="Papp V."/>
            <person name="Albert L."/>
            <person name="Andreopoulos W."/>
            <person name="Angelini C."/>
            <person name="Antonin V."/>
            <person name="Barry K.W."/>
            <person name="Bougher N.L."/>
            <person name="Buchanan P."/>
            <person name="Buyck B."/>
            <person name="Bense V."/>
            <person name="Catcheside P."/>
            <person name="Chovatia M."/>
            <person name="Cooper J."/>
            <person name="Damon W."/>
            <person name="Desjardin D."/>
            <person name="Finy P."/>
            <person name="Geml J."/>
            <person name="Haridas S."/>
            <person name="Hughes K."/>
            <person name="Justo A."/>
            <person name="Karasinski D."/>
            <person name="Kautmanova I."/>
            <person name="Kiss B."/>
            <person name="Kocsube S."/>
            <person name="Kotiranta H."/>
            <person name="LaButti K.M."/>
            <person name="Lechner B.E."/>
            <person name="Liimatainen K."/>
            <person name="Lipzen A."/>
            <person name="Lukacs Z."/>
            <person name="Mihaltcheva S."/>
            <person name="Morgado L.N."/>
            <person name="Niskanen T."/>
            <person name="Noordeloos M.E."/>
            <person name="Ohm R.A."/>
            <person name="Ortiz-Santana B."/>
            <person name="Ovrebo C."/>
            <person name="Racz N."/>
            <person name="Riley R."/>
            <person name="Savchenko A."/>
            <person name="Shiryaev A."/>
            <person name="Soop K."/>
            <person name="Spirin V."/>
            <person name="Szebenyi C."/>
            <person name="Tomsovsky M."/>
            <person name="Tulloss R.E."/>
            <person name="Uehling J."/>
            <person name="Grigoriev I.V."/>
            <person name="Vagvolgyi C."/>
            <person name="Papp T."/>
            <person name="Martin F.M."/>
            <person name="Miettinen O."/>
            <person name="Hibbett D.S."/>
            <person name="Nagy L.G."/>
        </authorList>
    </citation>
    <scope>NUCLEOTIDE SEQUENCE [LARGE SCALE GENOMIC DNA]</scope>
    <source>
        <strain evidence="3 4">OMC1185</strain>
    </source>
</reference>
<keyword evidence="4" id="KW-1185">Reference proteome</keyword>
<gene>
    <name evidence="3" type="ORF">OE88DRAFT_1640596</name>
</gene>